<dbReference type="Proteomes" id="UP000503018">
    <property type="component" value="Chromosome"/>
</dbReference>
<feature type="compositionally biased region" description="Basic and acidic residues" evidence="1">
    <location>
        <begin position="128"/>
        <end position="147"/>
    </location>
</feature>
<keyword evidence="2" id="KW-0732">Signal</keyword>
<feature type="domain" description="EF-hand" evidence="3">
    <location>
        <begin position="162"/>
        <end position="197"/>
    </location>
</feature>
<dbReference type="Pfam" id="PF13833">
    <property type="entry name" value="EF-hand_8"/>
    <property type="match status" value="1"/>
</dbReference>
<accession>A0A6M4AVS2</accession>
<dbReference type="AlphaFoldDB" id="A0A6M4AVS2"/>
<dbReference type="InterPro" id="IPR018247">
    <property type="entry name" value="EF_Hand_1_Ca_BS"/>
</dbReference>
<feature type="domain" description="EF-hand" evidence="3">
    <location>
        <begin position="74"/>
        <end position="109"/>
    </location>
</feature>
<evidence type="ECO:0000259" key="3">
    <source>
        <dbReference type="PROSITE" id="PS50222"/>
    </source>
</evidence>
<organism evidence="4 5">
    <name type="scientific">Sphingomonas lacunae</name>
    <dbReference type="NCBI Taxonomy" id="2698828"/>
    <lineage>
        <taxon>Bacteria</taxon>
        <taxon>Pseudomonadati</taxon>
        <taxon>Pseudomonadota</taxon>
        <taxon>Alphaproteobacteria</taxon>
        <taxon>Sphingomonadales</taxon>
        <taxon>Sphingomonadaceae</taxon>
        <taxon>Sphingomonas</taxon>
    </lineage>
</organism>
<protein>
    <recommendedName>
        <fullName evidence="3">EF-hand domain-containing protein</fullName>
    </recommendedName>
</protein>
<gene>
    <name evidence="4" type="ORF">GV829_13035</name>
</gene>
<evidence type="ECO:0000256" key="2">
    <source>
        <dbReference type="SAM" id="SignalP"/>
    </source>
</evidence>
<feature type="chain" id="PRO_5026698341" description="EF-hand domain-containing protein" evidence="2">
    <location>
        <begin position="25"/>
        <end position="221"/>
    </location>
</feature>
<dbReference type="Pfam" id="PF13202">
    <property type="entry name" value="EF-hand_5"/>
    <property type="match status" value="2"/>
</dbReference>
<name>A0A6M4AVS2_9SPHN</name>
<dbReference type="SUPFAM" id="SSF47473">
    <property type="entry name" value="EF-hand"/>
    <property type="match status" value="1"/>
</dbReference>
<dbReference type="KEGG" id="slan:GV829_13035"/>
<dbReference type="EMBL" id="CP053015">
    <property type="protein sequence ID" value="QJQ33247.1"/>
    <property type="molecule type" value="Genomic_DNA"/>
</dbReference>
<keyword evidence="5" id="KW-1185">Reference proteome</keyword>
<evidence type="ECO:0000256" key="1">
    <source>
        <dbReference type="SAM" id="MobiDB-lite"/>
    </source>
</evidence>
<feature type="signal peptide" evidence="2">
    <location>
        <begin position="1"/>
        <end position="24"/>
    </location>
</feature>
<feature type="compositionally biased region" description="Basic and acidic residues" evidence="1">
    <location>
        <begin position="56"/>
        <end position="81"/>
    </location>
</feature>
<feature type="region of interest" description="Disordered" evidence="1">
    <location>
        <begin position="108"/>
        <end position="147"/>
    </location>
</feature>
<reference evidence="4 5" key="1">
    <citation type="submission" date="2020-01" db="EMBL/GenBank/DDBJ databases">
        <title>Sphingomonas sp. strain CSW-10.</title>
        <authorList>
            <person name="Chen W.-M."/>
        </authorList>
    </citation>
    <scope>NUCLEOTIDE SEQUENCE [LARGE SCALE GENOMIC DNA]</scope>
    <source>
        <strain evidence="4 5">CSW-10</strain>
    </source>
</reference>
<dbReference type="InterPro" id="IPR011992">
    <property type="entry name" value="EF-hand-dom_pair"/>
</dbReference>
<sequence length="221" mass="24391">MKTIVKISIGAAALALTAGGVAMAQQGDRRSMSADANNDGNVTRAEAQAAATARFARMDANDDGRLTSEDRGAARERRHGEMFTAMDSDRNGSISRAEWDAHHARMAERRAARADDDDDRREHRGRGRGRDDMHGRAGGEDRGMSMMRRADTNNDNAVDRAEFLAAAESRFQRADANNDGTISAAERQAMRERMGERRQERRERRGDDDRRSTPSPATGTN</sequence>
<dbReference type="PROSITE" id="PS50222">
    <property type="entry name" value="EF_HAND_2"/>
    <property type="match status" value="2"/>
</dbReference>
<proteinExistence type="predicted"/>
<evidence type="ECO:0000313" key="4">
    <source>
        <dbReference type="EMBL" id="QJQ33247.1"/>
    </source>
</evidence>
<feature type="region of interest" description="Disordered" evidence="1">
    <location>
        <begin position="170"/>
        <end position="221"/>
    </location>
</feature>
<dbReference type="GO" id="GO:0005509">
    <property type="term" value="F:calcium ion binding"/>
    <property type="evidence" value="ECO:0007669"/>
    <property type="project" value="InterPro"/>
</dbReference>
<dbReference type="PROSITE" id="PS00018">
    <property type="entry name" value="EF_HAND_1"/>
    <property type="match status" value="1"/>
</dbReference>
<feature type="compositionally biased region" description="Basic and acidic residues" evidence="1">
    <location>
        <begin position="188"/>
        <end position="212"/>
    </location>
</feature>
<evidence type="ECO:0000313" key="5">
    <source>
        <dbReference type="Proteomes" id="UP000503018"/>
    </source>
</evidence>
<dbReference type="Gene3D" id="1.10.238.10">
    <property type="entry name" value="EF-hand"/>
    <property type="match status" value="3"/>
</dbReference>
<dbReference type="InterPro" id="IPR002048">
    <property type="entry name" value="EF_hand_dom"/>
</dbReference>
<dbReference type="RefSeq" id="WP_169947314.1">
    <property type="nucleotide sequence ID" value="NZ_CP053015.1"/>
</dbReference>
<feature type="region of interest" description="Disordered" evidence="1">
    <location>
        <begin position="55"/>
        <end position="89"/>
    </location>
</feature>